<dbReference type="RefSeq" id="WP_135368218.1">
    <property type="nucleotide sequence ID" value="NZ_RKLX01000012.1"/>
</dbReference>
<dbReference type="PROSITE" id="PS00445">
    <property type="entry name" value="FGGY_KINASES_2"/>
    <property type="match status" value="1"/>
</dbReference>
<dbReference type="GO" id="GO:0005975">
    <property type="term" value="P:carbohydrate metabolic process"/>
    <property type="evidence" value="ECO:0007669"/>
    <property type="project" value="InterPro"/>
</dbReference>
<keyword evidence="2 4" id="KW-0808">Transferase</keyword>
<dbReference type="InterPro" id="IPR018485">
    <property type="entry name" value="FGGY_C"/>
</dbReference>
<dbReference type="PANTHER" id="PTHR43095">
    <property type="entry name" value="SUGAR KINASE"/>
    <property type="match status" value="1"/>
</dbReference>
<dbReference type="Pfam" id="PF02782">
    <property type="entry name" value="FGGY_C"/>
    <property type="match status" value="1"/>
</dbReference>
<dbReference type="AlphaFoldDB" id="A0A4Z0J770"/>
<comment type="caution">
    <text evidence="7">The sequence shown here is derived from an EMBL/GenBank/DDBJ whole genome shotgun (WGS) entry which is preliminary data.</text>
</comment>
<proteinExistence type="inferred from homology"/>
<keyword evidence="3 4" id="KW-0418">Kinase</keyword>
<dbReference type="Proteomes" id="UP000297348">
    <property type="component" value="Unassembled WGS sequence"/>
</dbReference>
<reference evidence="7 8" key="1">
    <citation type="submission" date="2018-10" db="EMBL/GenBank/DDBJ databases">
        <title>Lactobacillus sp. R7 and Lactobacillus sp. R19 isolated from fermented mustard green product of Taiwan.</title>
        <authorList>
            <person name="Lin S.-T."/>
        </authorList>
    </citation>
    <scope>NUCLEOTIDE SEQUENCE [LARGE SCALE GENOMIC DNA]</scope>
    <source>
        <strain evidence="7 8">BCRC 81129</strain>
    </source>
</reference>
<evidence type="ECO:0000259" key="6">
    <source>
        <dbReference type="Pfam" id="PF02782"/>
    </source>
</evidence>
<dbReference type="Pfam" id="PF00370">
    <property type="entry name" value="FGGY_N"/>
    <property type="match status" value="1"/>
</dbReference>
<dbReference type="InterPro" id="IPR050406">
    <property type="entry name" value="FGGY_Carb_Kinase"/>
</dbReference>
<evidence type="ECO:0000256" key="3">
    <source>
        <dbReference type="ARBA" id="ARBA00022777"/>
    </source>
</evidence>
<dbReference type="EMBL" id="RKLX01000012">
    <property type="protein sequence ID" value="TGD18456.1"/>
    <property type="molecule type" value="Genomic_DNA"/>
</dbReference>
<feature type="domain" description="Carbohydrate kinase FGGY N-terminal" evidence="5">
    <location>
        <begin position="6"/>
        <end position="246"/>
    </location>
</feature>
<dbReference type="InterPro" id="IPR018484">
    <property type="entry name" value="FGGY_N"/>
</dbReference>
<dbReference type="Gene3D" id="3.30.420.40">
    <property type="match status" value="2"/>
</dbReference>
<dbReference type="InterPro" id="IPR000577">
    <property type="entry name" value="Carb_kinase_FGGY"/>
</dbReference>
<evidence type="ECO:0000313" key="8">
    <source>
        <dbReference type="Proteomes" id="UP000297348"/>
    </source>
</evidence>
<organism evidence="7 8">
    <name type="scientific">Levilactobacillus suantsaiihabitans</name>
    <dbReference type="NCBI Taxonomy" id="2487722"/>
    <lineage>
        <taxon>Bacteria</taxon>
        <taxon>Bacillati</taxon>
        <taxon>Bacillota</taxon>
        <taxon>Bacilli</taxon>
        <taxon>Lactobacillales</taxon>
        <taxon>Lactobacillaceae</taxon>
        <taxon>Levilactobacillus</taxon>
    </lineage>
</organism>
<gene>
    <name evidence="7" type="ORF">EGT51_08235</name>
</gene>
<protein>
    <submittedName>
        <fullName evidence="7">Carbohydrate kinase</fullName>
    </submittedName>
</protein>
<comment type="similarity">
    <text evidence="1 4">Belongs to the FGGY kinase family.</text>
</comment>
<dbReference type="CDD" id="cd07802">
    <property type="entry name" value="ASKHA_NBD_FGGY_EcLyxK-like"/>
    <property type="match status" value="1"/>
</dbReference>
<dbReference type="InterPro" id="IPR018483">
    <property type="entry name" value="Carb_kinase_FGGY_CS"/>
</dbReference>
<dbReference type="InterPro" id="IPR043129">
    <property type="entry name" value="ATPase_NBD"/>
</dbReference>
<dbReference type="GO" id="GO:0016773">
    <property type="term" value="F:phosphotransferase activity, alcohol group as acceptor"/>
    <property type="evidence" value="ECO:0007669"/>
    <property type="project" value="InterPro"/>
</dbReference>
<dbReference type="OrthoDB" id="9805576at2"/>
<keyword evidence="8" id="KW-1185">Reference proteome</keyword>
<evidence type="ECO:0000256" key="1">
    <source>
        <dbReference type="ARBA" id="ARBA00009156"/>
    </source>
</evidence>
<feature type="domain" description="Carbohydrate kinase FGGY C-terminal" evidence="6">
    <location>
        <begin position="259"/>
        <end position="448"/>
    </location>
</feature>
<evidence type="ECO:0000313" key="7">
    <source>
        <dbReference type="EMBL" id="TGD18456.1"/>
    </source>
</evidence>
<name>A0A4Z0J770_9LACO</name>
<evidence type="ECO:0000256" key="2">
    <source>
        <dbReference type="ARBA" id="ARBA00022679"/>
    </source>
</evidence>
<accession>A0A4Z0J770</accession>
<dbReference type="SUPFAM" id="SSF53067">
    <property type="entry name" value="Actin-like ATPase domain"/>
    <property type="match status" value="2"/>
</dbReference>
<dbReference type="PIRSF" id="PIRSF000538">
    <property type="entry name" value="GlpK"/>
    <property type="match status" value="1"/>
</dbReference>
<dbReference type="GO" id="GO:0016301">
    <property type="term" value="F:kinase activity"/>
    <property type="evidence" value="ECO:0007669"/>
    <property type="project" value="UniProtKB-KW"/>
</dbReference>
<sequence length="510" mass="55931">MANHFLTIDNGGTNTKVAIFDEQGNQVAVTAFPTKNQEPHPGFHEIDLNELRKDLGVAIQSALHKAQLNGDEITGISTVGHGKGLYVLDQQHQIFMNGILSADDRAEKLAIGFEQRVHEIFDISHQHVMASQAPVILRWLKDNDPQRYQKIGTVLSNKDFVRFLLTGEICQEIGDVSGNNLINLDTQTYDSRLFDFFGIPEITQKMPRLVQATDLCGHVSEEAQQLTGIQAGTPVFGGMFDIDACAIATGVLDNDKFSLIAGTWNMNIFPNDKMAPEDSGLMNSIFPTGKKLIEASSPTSAGNLAIVIKMLMTAEQRDAEASGKSIYDNLEVFLENTDATFSKLIYFPFLYGSNADPDASGAFIGLRSATTKSEMIRAVYEGIAFAHRYHVEKLLKVLGHQPQVVRMSGGGTNSPSWVQMFANILNLPVELVTANELGGLGGAITSAVGVGQYPDLETAVAQMSRVKVRYEPQPDQVALYDQKYRSYVSLLTALDGHWQDLKNFQEGVAK</sequence>
<evidence type="ECO:0000256" key="4">
    <source>
        <dbReference type="RuleBase" id="RU003733"/>
    </source>
</evidence>
<dbReference type="PANTHER" id="PTHR43095:SF3">
    <property type="entry name" value="L-XYLULOSE_3-KETO-L-GULONATE KINASE"/>
    <property type="match status" value="1"/>
</dbReference>
<evidence type="ECO:0000259" key="5">
    <source>
        <dbReference type="Pfam" id="PF00370"/>
    </source>
</evidence>